<protein>
    <submittedName>
        <fullName evidence="26">Glutamate receptor ionotropic, NMDA 2B</fullName>
    </submittedName>
</protein>
<evidence type="ECO:0000256" key="13">
    <source>
        <dbReference type="ARBA" id="ARBA00023180"/>
    </source>
</evidence>
<feature type="disulfide bond" evidence="20">
    <location>
        <begin position="93"/>
        <end position="345"/>
    </location>
</feature>
<evidence type="ECO:0000313" key="26">
    <source>
        <dbReference type="EMBL" id="KHN79945.1"/>
    </source>
</evidence>
<dbReference type="SUPFAM" id="SSF53850">
    <property type="entry name" value="Periplasmic binding protein-like II"/>
    <property type="match status" value="1"/>
</dbReference>
<evidence type="ECO:0000256" key="2">
    <source>
        <dbReference type="ARBA" id="ARBA00008685"/>
    </source>
</evidence>
<evidence type="ECO:0000256" key="6">
    <source>
        <dbReference type="ARBA" id="ARBA00022723"/>
    </source>
</evidence>
<evidence type="ECO:0000256" key="4">
    <source>
        <dbReference type="ARBA" id="ARBA00022475"/>
    </source>
</evidence>
<keyword evidence="16" id="KW-0407">Ion channel</keyword>
<keyword evidence="13" id="KW-0325">Glycoprotein</keyword>
<dbReference type="Gene3D" id="3.40.190.10">
    <property type="entry name" value="Periplasmic binding protein-like II"/>
    <property type="match status" value="3"/>
</dbReference>
<evidence type="ECO:0000256" key="23">
    <source>
        <dbReference type="SAM" id="SignalP"/>
    </source>
</evidence>
<dbReference type="GO" id="GO:0045211">
    <property type="term" value="C:postsynaptic membrane"/>
    <property type="evidence" value="ECO:0007669"/>
    <property type="project" value="UniProtKB-SubCell"/>
</dbReference>
<keyword evidence="5 22" id="KW-0812">Transmembrane</keyword>
<dbReference type="Gene3D" id="3.40.50.2300">
    <property type="match status" value="2"/>
</dbReference>
<comment type="subcellular location">
    <subcellularLocation>
        <location evidence="1">Cell membrane</location>
        <topology evidence="1">Multi-pass membrane protein</topology>
    </subcellularLocation>
    <subcellularLocation>
        <location evidence="17">Postsynaptic cell membrane</location>
    </subcellularLocation>
</comment>
<dbReference type="FunFam" id="1.10.287.70:FF:000199">
    <property type="entry name" value="Glutamate receptor ionotropic, NMDA 2B"/>
    <property type="match status" value="1"/>
</dbReference>
<feature type="region of interest" description="Disordered" evidence="21">
    <location>
        <begin position="956"/>
        <end position="991"/>
    </location>
</feature>
<keyword evidence="3" id="KW-0813">Transport</keyword>
<evidence type="ECO:0000256" key="22">
    <source>
        <dbReference type="SAM" id="Phobius"/>
    </source>
</evidence>
<dbReference type="OMA" id="TVSNAMF"/>
<comment type="caution">
    <text evidence="26">The sequence shown here is derived from an EMBL/GenBank/DDBJ whole genome shotgun (WGS) entry which is preliminary data.</text>
</comment>
<dbReference type="SMART" id="SM00079">
    <property type="entry name" value="PBPe"/>
    <property type="match status" value="1"/>
</dbReference>
<dbReference type="STRING" id="6265.A0A0B2VG37"/>
<proteinExistence type="inferred from homology"/>
<feature type="site" description="Interaction with the cone snail toxin Con-ikot-ikot" evidence="19">
    <location>
        <position position="742"/>
    </location>
</feature>
<dbReference type="Pfam" id="PF00060">
    <property type="entry name" value="Lig_chan"/>
    <property type="match status" value="1"/>
</dbReference>
<evidence type="ECO:0000256" key="14">
    <source>
        <dbReference type="ARBA" id="ARBA00023257"/>
    </source>
</evidence>
<accession>A0A0B2VG37</accession>
<name>A0A0B2VG37_TOXCA</name>
<feature type="chain" id="PRO_5002077224" evidence="23">
    <location>
        <begin position="20"/>
        <end position="991"/>
    </location>
</feature>
<dbReference type="EMBL" id="JPKZ01001803">
    <property type="protein sequence ID" value="KHN79945.1"/>
    <property type="molecule type" value="Genomic_DNA"/>
</dbReference>
<dbReference type="PRINTS" id="PR00177">
    <property type="entry name" value="NMDARECEPTOR"/>
</dbReference>
<feature type="binding site" evidence="18">
    <location>
        <position position="780"/>
    </location>
    <ligand>
        <name>L-glutamate</name>
        <dbReference type="ChEBI" id="CHEBI:29985"/>
    </ligand>
</feature>
<keyword evidence="27" id="KW-1185">Reference proteome</keyword>
<sequence>MRSCTYSLWLFCVVLCRFASTIVKEQINIGLVYQNYARSKVYDKAFKETIRNINAAQSISQMRKIASKFTLSPVDCILPKGMFYPSHVLDCLCNKLIPNQVALIVFVTASETFDETTSAAQYFLHMASQTGIPIIAWNADNSGFTFNKDLSKLRIIQMAPPIEHQIKAMLALLKRYNWSKFGVVTSKMAGSNEFLQQVQEQIEENDERSFKLRIVHHEHIDDSQAVERIEDRLNRLKKSEARIILLYSTFNAARKIFQVANSSGLLGSKYLWIGTQSVKGAMTSTTPPIQPGMLSINFHTVSNAMFPPSDDVLPLIIGLAPKLFGLALSKLAANETFPVQSTSTCDNNASLTSWANGEIIYKKMKDSFVKGNPYHSKDGLDSFFYMFNKHGKLKDSYLTISNLRTKRNKDSKSENLIWDKVGEFTNNELRMADIEWPGGKANPPQGTADSFHVRVVTLHESPFIIVSDLDPETGFCPGNQGAICDWGFEEFVDDGVIKNRTLNKCCSGYCVDLLEKLAKDVGFTYTLYKVRDEKWGIKSEKGWNGLIQDLITHKADMCVTSLKLNSERARDIDFSIPFLETGISIVVKIRSGVLSPTAFLEPFEYSTWVIILLVSIQGAALSIFLFEWVSPYSFNMQKYPPPGHKFSLCRSYWLVWATLFSASVTTDVPRSTVSRFMALVWAAFGLTFLAVYTANLAAFMITRVQYYDLEGVHDPKFNYPEDQKPPFRYGTVEGGNTHETMKRNWHRMNHYVSSHNYFRMNISSGIDAVRKEELDAFIYDAVVLDYLAGKDANCELITVGKWSSMTGYGIGFPKNSPHVQKVNQFMLQYQQKGDLERLQNFWMTGACAPDSHSQTHSAPLGVENFMSAFFLLIAGIIIGVVVLGCEHFYCHQLRKPLQRMDKHGWCGIVSMAMGKSLTFTDAVDRVNEWRHREQSLASGNSPAPFRVPRSPKIAYRSNSEKLSTNERKGLNTEESRRADTRSIIVQHESRL</sequence>
<feature type="transmembrane region" description="Helical" evidence="22">
    <location>
        <begin position="678"/>
        <end position="701"/>
    </location>
</feature>
<keyword evidence="15" id="KW-1071">Ligand-gated ion channel</keyword>
<keyword evidence="11 22" id="KW-0472">Membrane</keyword>
<feature type="transmembrane region" description="Helical" evidence="22">
    <location>
        <begin position="868"/>
        <end position="889"/>
    </location>
</feature>
<feature type="binding site" evidence="18">
    <location>
        <position position="737"/>
    </location>
    <ligand>
        <name>L-glutamate</name>
        <dbReference type="ChEBI" id="CHEBI:29985"/>
    </ligand>
</feature>
<evidence type="ECO:0000256" key="19">
    <source>
        <dbReference type="PIRSR" id="PIRSR601508-2"/>
    </source>
</evidence>
<evidence type="ECO:0000256" key="15">
    <source>
        <dbReference type="ARBA" id="ARBA00023286"/>
    </source>
</evidence>
<feature type="site" description="Crucial to convey clamshell closure to channel opening" evidence="19">
    <location>
        <position position="709"/>
    </location>
</feature>
<dbReference type="FunFam" id="3.40.190.10:FF:000009">
    <property type="entry name" value="Putative glutamate receptor ionotropic NMDA 2B"/>
    <property type="match status" value="1"/>
</dbReference>
<evidence type="ECO:0000256" key="10">
    <source>
        <dbReference type="ARBA" id="ARBA00023065"/>
    </source>
</evidence>
<reference evidence="26 27" key="1">
    <citation type="submission" date="2014-11" db="EMBL/GenBank/DDBJ databases">
        <title>Genetic blueprint of the zoonotic pathogen Toxocara canis.</title>
        <authorList>
            <person name="Zhu X.-Q."/>
            <person name="Korhonen P.K."/>
            <person name="Cai H."/>
            <person name="Young N.D."/>
            <person name="Nejsum P."/>
            <person name="von Samson-Himmelstjerna G."/>
            <person name="Boag P.R."/>
            <person name="Tan P."/>
            <person name="Li Q."/>
            <person name="Min J."/>
            <person name="Yang Y."/>
            <person name="Wang X."/>
            <person name="Fang X."/>
            <person name="Hall R.S."/>
            <person name="Hofmann A."/>
            <person name="Sternberg P.W."/>
            <person name="Jex A.R."/>
            <person name="Gasser R.B."/>
        </authorList>
    </citation>
    <scope>NUCLEOTIDE SEQUENCE [LARGE SCALE GENOMIC DNA]</scope>
    <source>
        <strain evidence="26">PN_DK_2014</strain>
    </source>
</reference>
<dbReference type="InterPro" id="IPR015683">
    <property type="entry name" value="Ionotropic_Glu_rcpt"/>
</dbReference>
<dbReference type="InterPro" id="IPR028082">
    <property type="entry name" value="Peripla_BP_I"/>
</dbReference>
<evidence type="ECO:0000256" key="5">
    <source>
        <dbReference type="ARBA" id="ARBA00022692"/>
    </source>
</evidence>
<dbReference type="Proteomes" id="UP000031036">
    <property type="component" value="Unassembled WGS sequence"/>
</dbReference>
<evidence type="ECO:0000256" key="18">
    <source>
        <dbReference type="PIRSR" id="PIRSR601508-1"/>
    </source>
</evidence>
<feature type="domain" description="Ionotropic glutamate receptor C-terminal" evidence="24">
    <location>
        <begin position="480"/>
        <end position="845"/>
    </location>
</feature>
<evidence type="ECO:0000256" key="1">
    <source>
        <dbReference type="ARBA" id="ARBA00004651"/>
    </source>
</evidence>
<feature type="domain" description="Ionotropic glutamate receptor L-glutamate and glycine-binding" evidence="25">
    <location>
        <begin position="496"/>
        <end position="552"/>
    </location>
</feature>
<evidence type="ECO:0000259" key="24">
    <source>
        <dbReference type="SMART" id="SM00079"/>
    </source>
</evidence>
<feature type="signal peptide" evidence="23">
    <location>
        <begin position="1"/>
        <end position="19"/>
    </location>
</feature>
<feature type="binding site" evidence="18">
    <location>
        <position position="568"/>
    </location>
    <ligand>
        <name>L-glutamate</name>
        <dbReference type="ChEBI" id="CHEBI:29985"/>
    </ligand>
</feature>
<comment type="similarity">
    <text evidence="2">Belongs to the glutamate-gated ion channel (TC 1.A.10.1) family.</text>
</comment>
<keyword evidence="10" id="KW-0406">Ion transport</keyword>
<dbReference type="PANTHER" id="PTHR18966">
    <property type="entry name" value="IONOTROPIC GLUTAMATE RECEPTOR"/>
    <property type="match status" value="1"/>
</dbReference>
<keyword evidence="6" id="KW-0479">Metal-binding</keyword>
<keyword evidence="12 26" id="KW-0675">Receptor</keyword>
<dbReference type="OrthoDB" id="5984008at2759"/>
<evidence type="ECO:0000259" key="25">
    <source>
        <dbReference type="SMART" id="SM00918"/>
    </source>
</evidence>
<evidence type="ECO:0000256" key="3">
    <source>
        <dbReference type="ARBA" id="ARBA00022448"/>
    </source>
</evidence>
<dbReference type="FunFam" id="3.40.190.10:FF:000155">
    <property type="entry name" value="Glutamate receptor ionotropic, NMDA 2B"/>
    <property type="match status" value="1"/>
</dbReference>
<evidence type="ECO:0000256" key="21">
    <source>
        <dbReference type="SAM" id="MobiDB-lite"/>
    </source>
</evidence>
<keyword evidence="7" id="KW-0862">Zinc</keyword>
<gene>
    <name evidence="26" type="primary">Grin2b</name>
    <name evidence="26" type="ORF">Tcan_08704</name>
</gene>
<evidence type="ECO:0000256" key="9">
    <source>
        <dbReference type="ARBA" id="ARBA00023018"/>
    </source>
</evidence>
<evidence type="ECO:0000256" key="11">
    <source>
        <dbReference type="ARBA" id="ARBA00023136"/>
    </source>
</evidence>
<dbReference type="AlphaFoldDB" id="A0A0B2VG37"/>
<feature type="transmembrane region" description="Helical" evidence="22">
    <location>
        <begin position="605"/>
        <end position="626"/>
    </location>
</feature>
<evidence type="ECO:0000256" key="20">
    <source>
        <dbReference type="PIRSR" id="PIRSR601508-3"/>
    </source>
</evidence>
<dbReference type="Gene3D" id="1.10.287.70">
    <property type="match status" value="1"/>
</dbReference>
<dbReference type="InterPro" id="IPR001320">
    <property type="entry name" value="Iontro_rcpt_C"/>
</dbReference>
<dbReference type="SUPFAM" id="SSF53822">
    <property type="entry name" value="Periplasmic binding protein-like I"/>
    <property type="match status" value="1"/>
</dbReference>
<keyword evidence="8 22" id="KW-1133">Transmembrane helix</keyword>
<dbReference type="InterPro" id="IPR019594">
    <property type="entry name" value="Glu/Gly-bd"/>
</dbReference>
<organism evidence="26 27">
    <name type="scientific">Toxocara canis</name>
    <name type="common">Canine roundworm</name>
    <dbReference type="NCBI Taxonomy" id="6265"/>
    <lineage>
        <taxon>Eukaryota</taxon>
        <taxon>Metazoa</taxon>
        <taxon>Ecdysozoa</taxon>
        <taxon>Nematoda</taxon>
        <taxon>Chromadorea</taxon>
        <taxon>Rhabditida</taxon>
        <taxon>Spirurina</taxon>
        <taxon>Ascaridomorpha</taxon>
        <taxon>Ascaridoidea</taxon>
        <taxon>Toxocaridae</taxon>
        <taxon>Toxocara</taxon>
    </lineage>
</organism>
<evidence type="ECO:0000256" key="16">
    <source>
        <dbReference type="ARBA" id="ARBA00023303"/>
    </source>
</evidence>
<dbReference type="GO" id="GO:0038023">
    <property type="term" value="F:signaling receptor activity"/>
    <property type="evidence" value="ECO:0007669"/>
    <property type="project" value="InterPro"/>
</dbReference>
<evidence type="ECO:0000313" key="27">
    <source>
        <dbReference type="Proteomes" id="UP000031036"/>
    </source>
</evidence>
<dbReference type="Pfam" id="PF10613">
    <property type="entry name" value="Lig_chan-Glu_bd"/>
    <property type="match status" value="1"/>
</dbReference>
<keyword evidence="4" id="KW-1003">Cell membrane</keyword>
<evidence type="ECO:0000256" key="17">
    <source>
        <dbReference type="ARBA" id="ARBA00034100"/>
    </source>
</evidence>
<dbReference type="InterPro" id="IPR001508">
    <property type="entry name" value="Iono_Glu_rcpt_met"/>
</dbReference>
<dbReference type="SMART" id="SM00918">
    <property type="entry name" value="Lig_chan-Glu_bd"/>
    <property type="match status" value="1"/>
</dbReference>
<feature type="disulfide bond" evidence="20">
    <location>
        <begin position="794"/>
        <end position="847"/>
    </location>
</feature>
<dbReference type="GO" id="GO:0046872">
    <property type="term" value="F:metal ion binding"/>
    <property type="evidence" value="ECO:0007669"/>
    <property type="project" value="UniProtKB-KW"/>
</dbReference>
<dbReference type="InterPro" id="IPR001828">
    <property type="entry name" value="ANF_lig-bd_rcpt"/>
</dbReference>
<dbReference type="GO" id="GO:0015276">
    <property type="term" value="F:ligand-gated monoatomic ion channel activity"/>
    <property type="evidence" value="ECO:0007669"/>
    <property type="project" value="InterPro"/>
</dbReference>
<keyword evidence="20" id="KW-1015">Disulfide bond</keyword>
<evidence type="ECO:0000256" key="7">
    <source>
        <dbReference type="ARBA" id="ARBA00022833"/>
    </source>
</evidence>
<feature type="compositionally biased region" description="Basic and acidic residues" evidence="21">
    <location>
        <begin position="963"/>
        <end position="980"/>
    </location>
</feature>
<evidence type="ECO:0000256" key="8">
    <source>
        <dbReference type="ARBA" id="ARBA00022989"/>
    </source>
</evidence>
<keyword evidence="9" id="KW-0770">Synapse</keyword>
<keyword evidence="14" id="KW-0628">Postsynaptic cell membrane</keyword>
<evidence type="ECO:0000256" key="12">
    <source>
        <dbReference type="ARBA" id="ARBA00023170"/>
    </source>
</evidence>
<keyword evidence="23" id="KW-0732">Signal</keyword>
<dbReference type="Pfam" id="PF01094">
    <property type="entry name" value="ANF_receptor"/>
    <property type="match status" value="1"/>
</dbReference>